<evidence type="ECO:0000313" key="1">
    <source>
        <dbReference type="EMBL" id="KAJ8003184.1"/>
    </source>
</evidence>
<name>A0ACC2GHN2_DALPE</name>
<keyword evidence="2" id="KW-1185">Reference proteome</keyword>
<organism evidence="1 2">
    <name type="scientific">Dallia pectoralis</name>
    <name type="common">Alaska blackfish</name>
    <dbReference type="NCBI Taxonomy" id="75939"/>
    <lineage>
        <taxon>Eukaryota</taxon>
        <taxon>Metazoa</taxon>
        <taxon>Chordata</taxon>
        <taxon>Craniata</taxon>
        <taxon>Vertebrata</taxon>
        <taxon>Euteleostomi</taxon>
        <taxon>Actinopterygii</taxon>
        <taxon>Neopterygii</taxon>
        <taxon>Teleostei</taxon>
        <taxon>Protacanthopterygii</taxon>
        <taxon>Esociformes</taxon>
        <taxon>Umbridae</taxon>
        <taxon>Dallia</taxon>
    </lineage>
</organism>
<sequence>MGDLHHYLGRGLWVLHERRETVPSVSSFNHSCDRNNRHNRMQQSWTMEELLGDKELISNQEYCSSLALDPAQDPGQRGRRREPRQWSQRQAQKTWRSSFFWGSRST</sequence>
<comment type="caution">
    <text evidence="1">The sequence shown here is derived from an EMBL/GenBank/DDBJ whole genome shotgun (WGS) entry which is preliminary data.</text>
</comment>
<protein>
    <submittedName>
        <fullName evidence="1">Uncharacterized protein</fullName>
    </submittedName>
</protein>
<dbReference type="Proteomes" id="UP001157502">
    <property type="component" value="Chromosome 13"/>
</dbReference>
<proteinExistence type="predicted"/>
<gene>
    <name evidence="1" type="ORF">DPEC_G00166760</name>
</gene>
<accession>A0ACC2GHN2</accession>
<reference evidence="1" key="1">
    <citation type="submission" date="2021-05" db="EMBL/GenBank/DDBJ databases">
        <authorList>
            <person name="Pan Q."/>
            <person name="Jouanno E."/>
            <person name="Zahm M."/>
            <person name="Klopp C."/>
            <person name="Cabau C."/>
            <person name="Louis A."/>
            <person name="Berthelot C."/>
            <person name="Parey E."/>
            <person name="Roest Crollius H."/>
            <person name="Montfort J."/>
            <person name="Robinson-Rechavi M."/>
            <person name="Bouchez O."/>
            <person name="Lampietro C."/>
            <person name="Lopez Roques C."/>
            <person name="Donnadieu C."/>
            <person name="Postlethwait J."/>
            <person name="Bobe J."/>
            <person name="Dillon D."/>
            <person name="Chandos A."/>
            <person name="von Hippel F."/>
            <person name="Guiguen Y."/>
        </authorList>
    </citation>
    <scope>NUCLEOTIDE SEQUENCE</scope>
    <source>
        <strain evidence="1">YG-Jan2019</strain>
    </source>
</reference>
<dbReference type="EMBL" id="CM055740">
    <property type="protein sequence ID" value="KAJ8003184.1"/>
    <property type="molecule type" value="Genomic_DNA"/>
</dbReference>
<evidence type="ECO:0000313" key="2">
    <source>
        <dbReference type="Proteomes" id="UP001157502"/>
    </source>
</evidence>